<dbReference type="EMBL" id="AWWV01006823">
    <property type="protein sequence ID" value="OMO99630.1"/>
    <property type="molecule type" value="Genomic_DNA"/>
</dbReference>
<evidence type="ECO:0000256" key="3">
    <source>
        <dbReference type="ARBA" id="ARBA00022448"/>
    </source>
</evidence>
<dbReference type="PROSITE" id="PS50042">
    <property type="entry name" value="CNMP_BINDING_3"/>
    <property type="match status" value="1"/>
</dbReference>
<feature type="transmembrane region" description="Helical" evidence="15">
    <location>
        <begin position="193"/>
        <end position="213"/>
    </location>
</feature>
<evidence type="ECO:0000256" key="14">
    <source>
        <dbReference type="ARBA" id="ARBA00023303"/>
    </source>
</evidence>
<dbReference type="GO" id="GO:0016020">
    <property type="term" value="C:membrane"/>
    <property type="evidence" value="ECO:0007669"/>
    <property type="project" value="UniProtKB-SubCell"/>
</dbReference>
<dbReference type="OrthoDB" id="421226at2759"/>
<dbReference type="GO" id="GO:0005516">
    <property type="term" value="F:calmodulin binding"/>
    <property type="evidence" value="ECO:0007669"/>
    <property type="project" value="UniProtKB-KW"/>
</dbReference>
<evidence type="ECO:0000256" key="4">
    <source>
        <dbReference type="ARBA" id="ARBA00022535"/>
    </source>
</evidence>
<evidence type="ECO:0000256" key="7">
    <source>
        <dbReference type="ARBA" id="ARBA00022860"/>
    </source>
</evidence>
<evidence type="ECO:0000256" key="1">
    <source>
        <dbReference type="ARBA" id="ARBA00004141"/>
    </source>
</evidence>
<keyword evidence="13" id="KW-1071">Ligand-gated ion channel</keyword>
<dbReference type="PANTHER" id="PTHR45651">
    <property type="entry name" value="CYCLIC NUCLEOTIDE-GATED ION CHANNEL 15-RELATED-RELATED"/>
    <property type="match status" value="1"/>
</dbReference>
<feature type="transmembrane region" description="Helical" evidence="15">
    <location>
        <begin position="24"/>
        <end position="47"/>
    </location>
</feature>
<proteinExistence type="inferred from homology"/>
<keyword evidence="14" id="KW-0407">Ion channel</keyword>
<organism evidence="17 18">
    <name type="scientific">Corchorus capsularis</name>
    <name type="common">Jute</name>
    <dbReference type="NCBI Taxonomy" id="210143"/>
    <lineage>
        <taxon>Eukaryota</taxon>
        <taxon>Viridiplantae</taxon>
        <taxon>Streptophyta</taxon>
        <taxon>Embryophyta</taxon>
        <taxon>Tracheophyta</taxon>
        <taxon>Spermatophyta</taxon>
        <taxon>Magnoliopsida</taxon>
        <taxon>eudicotyledons</taxon>
        <taxon>Gunneridae</taxon>
        <taxon>Pentapetalae</taxon>
        <taxon>rosids</taxon>
        <taxon>malvids</taxon>
        <taxon>Malvales</taxon>
        <taxon>Malvaceae</taxon>
        <taxon>Grewioideae</taxon>
        <taxon>Apeibeae</taxon>
        <taxon>Corchorus</taxon>
    </lineage>
</organism>
<evidence type="ECO:0000256" key="5">
    <source>
        <dbReference type="ARBA" id="ARBA00022566"/>
    </source>
</evidence>
<sequence length="662" mass="75682">MNACVEEWLSQRHKIKKKLRSGQVLLGAGWAFHGTIFLLSSVISVSLDPLFFYLPVVNEDKKCLFMDGKLGTVAIILRSVMDGLCIISVACRVFVPYKNKRGNPTTDAWSMARSYFPSSFLLVEILAVLPLPQILVLVIIPIVRDVKFLDAMNSLAIIVICQSIPRILRIYAPFKRDGRTSDKLAEAAWAKAACNLLLYMLAGHALGALWYFLAIERETACWLRACANTSRCVNRSFYCNNHLGDHTFINESCPISNPDPKLFDFGIYLEALQSGVSQMVNFPQKYFHCFHWGLQNLSSLGQNLSTSTSIGEDCFAVFITMSGLLLFLYLIGNVQVHTYVPELVKLSLFVEQIYLQLKTMKSEELRLKTQEIEQWKLFKQLPDVLQNKIKKYQKYKWQESRGVDVEKLLYNLPKDLRIEIKRHLFFDLVRRVPLFYEMDHAGLLESMCDRLKPVLCTEMSYIVREGDAVEQMLFITQGKLVIMRKNHLRAGFFNSGYLGAGDFCGEELLTWALDPHPHSSSNLPISTTNLRALTEVEAYALMAEDLKFVASQFRRLHGKRMLHIFRFYSQEWRIWAAFYIQAAWRRYINKKLEKSLREEENRLQDALANAGGSGSSLSFGATIYAARFAANALHARKARVAERLPPMLPQKPAEPDVTDEEF</sequence>
<evidence type="ECO:0000256" key="9">
    <source>
        <dbReference type="ARBA" id="ARBA00022992"/>
    </source>
</evidence>
<dbReference type="GO" id="GO:0030552">
    <property type="term" value="F:cAMP binding"/>
    <property type="evidence" value="ECO:0007669"/>
    <property type="project" value="UniProtKB-KW"/>
</dbReference>
<dbReference type="InterPro" id="IPR014710">
    <property type="entry name" value="RmlC-like_jellyroll"/>
</dbReference>
<evidence type="ECO:0000256" key="13">
    <source>
        <dbReference type="ARBA" id="ARBA00023286"/>
    </source>
</evidence>
<keyword evidence="3" id="KW-0813">Transport</keyword>
<dbReference type="AlphaFoldDB" id="A0A1R3JXU1"/>
<keyword evidence="11 15" id="KW-0472">Membrane</keyword>
<comment type="subcellular location">
    <subcellularLocation>
        <location evidence="1">Membrane</location>
        <topology evidence="1">Multi-pass membrane protein</topology>
    </subcellularLocation>
</comment>
<dbReference type="Gene3D" id="1.10.287.630">
    <property type="entry name" value="Helix hairpin bin"/>
    <property type="match status" value="1"/>
</dbReference>
<dbReference type="SUPFAM" id="SSF81324">
    <property type="entry name" value="Voltage-gated potassium channels"/>
    <property type="match status" value="1"/>
</dbReference>
<gene>
    <name evidence="17" type="ORF">CCACVL1_03699</name>
</gene>
<evidence type="ECO:0000259" key="16">
    <source>
        <dbReference type="PROSITE" id="PS50042"/>
    </source>
</evidence>
<keyword evidence="7" id="KW-0112">Calmodulin-binding</keyword>
<protein>
    <recommendedName>
        <fullName evidence="16">Cyclic nucleotide-binding domain-containing protein</fullName>
    </recommendedName>
</protein>
<evidence type="ECO:0000313" key="18">
    <source>
        <dbReference type="Proteomes" id="UP000188268"/>
    </source>
</evidence>
<feature type="domain" description="Cyclic nucleotide-binding" evidence="16">
    <location>
        <begin position="435"/>
        <end position="533"/>
    </location>
</feature>
<feature type="transmembrane region" description="Helical" evidence="15">
    <location>
        <begin position="75"/>
        <end position="95"/>
    </location>
</feature>
<keyword evidence="8 15" id="KW-1133">Transmembrane helix</keyword>
<dbReference type="OMA" id="INESCPI"/>
<comment type="caution">
    <text evidence="17">The sequence shown here is derived from an EMBL/GenBank/DDBJ whole genome shotgun (WGS) entry which is preliminary data.</text>
</comment>
<keyword evidence="9" id="KW-0142">cGMP-binding</keyword>
<evidence type="ECO:0000256" key="12">
    <source>
        <dbReference type="ARBA" id="ARBA00023149"/>
    </source>
</evidence>
<keyword evidence="5" id="KW-0116">cAMP-binding</keyword>
<dbReference type="GO" id="GO:0030553">
    <property type="term" value="F:cGMP binding"/>
    <property type="evidence" value="ECO:0007669"/>
    <property type="project" value="UniProtKB-KW"/>
</dbReference>
<evidence type="ECO:0000256" key="15">
    <source>
        <dbReference type="SAM" id="Phobius"/>
    </source>
</evidence>
<evidence type="ECO:0000256" key="10">
    <source>
        <dbReference type="ARBA" id="ARBA00023065"/>
    </source>
</evidence>
<dbReference type="InterPro" id="IPR000595">
    <property type="entry name" value="cNMP-bd_dom"/>
</dbReference>
<dbReference type="InterPro" id="IPR018490">
    <property type="entry name" value="cNMP-bd_dom_sf"/>
</dbReference>
<evidence type="ECO:0000256" key="11">
    <source>
        <dbReference type="ARBA" id="ARBA00023136"/>
    </source>
</evidence>
<name>A0A1R3JXU1_COCAP</name>
<keyword evidence="18" id="KW-1185">Reference proteome</keyword>
<dbReference type="PROSITE" id="PS50096">
    <property type="entry name" value="IQ"/>
    <property type="match status" value="1"/>
</dbReference>
<dbReference type="Gene3D" id="2.60.120.10">
    <property type="entry name" value="Jelly Rolls"/>
    <property type="match status" value="1"/>
</dbReference>
<keyword evidence="10" id="KW-0406">Ion transport</keyword>
<reference evidence="17 18" key="1">
    <citation type="submission" date="2013-09" db="EMBL/GenBank/DDBJ databases">
        <title>Corchorus capsularis genome sequencing.</title>
        <authorList>
            <person name="Alam M."/>
            <person name="Haque M.S."/>
            <person name="Islam M.S."/>
            <person name="Emdad E.M."/>
            <person name="Islam M.M."/>
            <person name="Ahmed B."/>
            <person name="Halim A."/>
            <person name="Hossen Q.M.M."/>
            <person name="Hossain M.Z."/>
            <person name="Ahmed R."/>
            <person name="Khan M.M."/>
            <person name="Islam R."/>
            <person name="Rashid M.M."/>
            <person name="Khan S.A."/>
            <person name="Rahman M.S."/>
            <person name="Alam M."/>
        </authorList>
    </citation>
    <scope>NUCLEOTIDE SEQUENCE [LARGE SCALE GENOMIC DNA]</scope>
    <source>
        <strain evidence="18">cv. CVL-1</strain>
        <tissue evidence="17">Whole seedling</tissue>
    </source>
</reference>
<keyword evidence="6 15" id="KW-0812">Transmembrane</keyword>
<feature type="transmembrane region" description="Helical" evidence="15">
    <location>
        <begin position="120"/>
        <end position="143"/>
    </location>
</feature>
<evidence type="ECO:0000256" key="6">
    <source>
        <dbReference type="ARBA" id="ARBA00022692"/>
    </source>
</evidence>
<dbReference type="Proteomes" id="UP000188268">
    <property type="component" value="Unassembled WGS sequence"/>
</dbReference>
<dbReference type="Pfam" id="PF00520">
    <property type="entry name" value="Ion_trans"/>
    <property type="match status" value="1"/>
</dbReference>
<dbReference type="SMART" id="SM00100">
    <property type="entry name" value="cNMP"/>
    <property type="match status" value="1"/>
</dbReference>
<evidence type="ECO:0000313" key="17">
    <source>
        <dbReference type="EMBL" id="OMO99630.1"/>
    </source>
</evidence>
<evidence type="ECO:0000256" key="2">
    <source>
        <dbReference type="ARBA" id="ARBA00010486"/>
    </source>
</evidence>
<keyword evidence="4" id="KW-0140">cGMP</keyword>
<dbReference type="Gene3D" id="1.10.287.70">
    <property type="match status" value="1"/>
</dbReference>
<dbReference type="Gramene" id="OMO99630">
    <property type="protein sequence ID" value="OMO99630"/>
    <property type="gene ID" value="CCACVL1_03699"/>
</dbReference>
<dbReference type="PANTHER" id="PTHR45651:SF5">
    <property type="entry name" value="CYCLIC NUCLEOTIDE-GATED ION CHANNEL 1"/>
    <property type="match status" value="1"/>
</dbReference>
<dbReference type="GO" id="GO:0005216">
    <property type="term" value="F:monoatomic ion channel activity"/>
    <property type="evidence" value="ECO:0007669"/>
    <property type="project" value="InterPro"/>
</dbReference>
<accession>A0A1R3JXU1</accession>
<dbReference type="SUPFAM" id="SSF51206">
    <property type="entry name" value="cAMP-binding domain-like"/>
    <property type="match status" value="1"/>
</dbReference>
<comment type="similarity">
    <text evidence="2">Belongs to the cyclic nucleotide-gated cation channel (TC 1.A.1.5) family.</text>
</comment>
<evidence type="ECO:0000256" key="8">
    <source>
        <dbReference type="ARBA" id="ARBA00022989"/>
    </source>
</evidence>
<dbReference type="CDD" id="cd00038">
    <property type="entry name" value="CAP_ED"/>
    <property type="match status" value="1"/>
</dbReference>
<keyword evidence="9" id="KW-0547">Nucleotide-binding</keyword>
<dbReference type="InterPro" id="IPR005821">
    <property type="entry name" value="Ion_trans_dom"/>
</dbReference>
<dbReference type="STRING" id="210143.A0A1R3JXU1"/>
<keyword evidence="12" id="KW-0114">cAMP</keyword>